<evidence type="ECO:0000313" key="3">
    <source>
        <dbReference type="Proteomes" id="UP000019804"/>
    </source>
</evidence>
<dbReference type="EMBL" id="KK088428">
    <property type="protein sequence ID" value="EYE93988.1"/>
    <property type="molecule type" value="Genomic_DNA"/>
</dbReference>
<reference evidence="3" key="1">
    <citation type="journal article" date="2014" name="Nat. Commun.">
        <title>Genomic adaptations of the halophilic Dead Sea filamentous fungus Eurotium rubrum.</title>
        <authorList>
            <person name="Kis-Papo T."/>
            <person name="Weig A.R."/>
            <person name="Riley R."/>
            <person name="Persoh D."/>
            <person name="Salamov A."/>
            <person name="Sun H."/>
            <person name="Lipzen A."/>
            <person name="Wasser S.P."/>
            <person name="Rambold G."/>
            <person name="Grigoriev I.V."/>
            <person name="Nevo E."/>
        </authorList>
    </citation>
    <scope>NUCLEOTIDE SEQUENCE [LARGE SCALE GENOMIC DNA]</scope>
    <source>
        <strain evidence="3">CBS 135680</strain>
    </source>
</reference>
<keyword evidence="1" id="KW-1133">Transmembrane helix</keyword>
<feature type="transmembrane region" description="Helical" evidence="1">
    <location>
        <begin position="124"/>
        <end position="144"/>
    </location>
</feature>
<organism evidence="2 3">
    <name type="scientific">Aspergillus ruber (strain CBS 135680)</name>
    <dbReference type="NCBI Taxonomy" id="1388766"/>
    <lineage>
        <taxon>Eukaryota</taxon>
        <taxon>Fungi</taxon>
        <taxon>Dikarya</taxon>
        <taxon>Ascomycota</taxon>
        <taxon>Pezizomycotina</taxon>
        <taxon>Eurotiomycetes</taxon>
        <taxon>Eurotiomycetidae</taxon>
        <taxon>Eurotiales</taxon>
        <taxon>Aspergillaceae</taxon>
        <taxon>Aspergillus</taxon>
        <taxon>Aspergillus subgen. Aspergillus</taxon>
    </lineage>
</organism>
<evidence type="ECO:0000256" key="1">
    <source>
        <dbReference type="SAM" id="Phobius"/>
    </source>
</evidence>
<gene>
    <name evidence="2" type="ORF">EURHEDRAFT_103697</name>
</gene>
<dbReference type="AlphaFoldDB" id="A0A017SAB1"/>
<dbReference type="HOGENOM" id="CLU_1524820_0_0_1"/>
<dbReference type="Gene3D" id="6.10.110.10">
    <property type="match status" value="1"/>
</dbReference>
<keyword evidence="1" id="KW-0812">Transmembrane</keyword>
<dbReference type="GeneID" id="63692789"/>
<dbReference type="RefSeq" id="XP_040637676.1">
    <property type="nucleotide sequence ID" value="XM_040777665.1"/>
</dbReference>
<name>A0A017SAB1_ASPRC</name>
<dbReference type="OrthoDB" id="440424at2759"/>
<dbReference type="Proteomes" id="UP000019804">
    <property type="component" value="Unassembled WGS sequence"/>
</dbReference>
<accession>A0A017SAB1</accession>
<proteinExistence type="predicted"/>
<keyword evidence="3" id="KW-1185">Reference proteome</keyword>
<feature type="transmembrane region" description="Helical" evidence="1">
    <location>
        <begin position="21"/>
        <end position="42"/>
    </location>
</feature>
<dbReference type="InterPro" id="IPR038213">
    <property type="entry name" value="IFI6/IFI27-like_sf"/>
</dbReference>
<sequence length="176" mass="18675">MQTSLSHILSILSSVKLFSRLFLTTLLAPEAITNMVFSNLFFTGRSLAKGLWRRTSSLCRRTLSGFNWLKKNFADLVKKALKFLSRPEVIGVITFAVALGILFGLGFGVSGIAAGSAAAAFQSVAFGAFTPAGGIFAGLTSMAMTGLYPVFAFVLAGVIAMVMAVIAKIVQRQARA</sequence>
<feature type="transmembrane region" description="Helical" evidence="1">
    <location>
        <begin position="150"/>
        <end position="170"/>
    </location>
</feature>
<evidence type="ECO:0000313" key="2">
    <source>
        <dbReference type="EMBL" id="EYE93988.1"/>
    </source>
</evidence>
<keyword evidence="1" id="KW-0472">Membrane</keyword>
<protein>
    <submittedName>
        <fullName evidence="2">Uncharacterized protein</fullName>
    </submittedName>
</protein>
<feature type="transmembrane region" description="Helical" evidence="1">
    <location>
        <begin position="89"/>
        <end position="112"/>
    </location>
</feature>